<evidence type="ECO:0000256" key="1">
    <source>
        <dbReference type="SAM" id="Phobius"/>
    </source>
</evidence>
<organism evidence="2 3">
    <name type="scientific">Chitinophaga solisilvae</name>
    <dbReference type="NCBI Taxonomy" id="1233460"/>
    <lineage>
        <taxon>Bacteria</taxon>
        <taxon>Pseudomonadati</taxon>
        <taxon>Bacteroidota</taxon>
        <taxon>Chitinophagia</taxon>
        <taxon>Chitinophagales</taxon>
        <taxon>Chitinophagaceae</taxon>
        <taxon>Chitinophaga</taxon>
    </lineage>
</organism>
<dbReference type="AlphaFoldDB" id="A0A9Q5GS29"/>
<accession>A0A9Q5GS29</accession>
<sequence>MKSLKLKQLRSFFTFDLPVKYSYIDSRFRKTHEGQRDIYASWPAAATRSRLINEYWSNALWHYLLLVVVAAVAIWFCVSTPIVVTADQCKTDILSDLTAFTEKLYWMRIYSKIFIR</sequence>
<comment type="caution">
    <text evidence="2">The sequence shown here is derived from an EMBL/GenBank/DDBJ whole genome shotgun (WGS) entry which is preliminary data.</text>
</comment>
<dbReference type="Proteomes" id="UP000281028">
    <property type="component" value="Unassembled WGS sequence"/>
</dbReference>
<name>A0A9Q5GS29_9BACT</name>
<evidence type="ECO:0000313" key="2">
    <source>
        <dbReference type="EMBL" id="NSL85984.1"/>
    </source>
</evidence>
<protein>
    <submittedName>
        <fullName evidence="2">Uncharacterized protein</fullName>
    </submittedName>
</protein>
<keyword evidence="1" id="KW-1133">Transmembrane helix</keyword>
<dbReference type="EMBL" id="RIAR02000001">
    <property type="protein sequence ID" value="NSL85984.1"/>
    <property type="molecule type" value="Genomic_DNA"/>
</dbReference>
<feature type="transmembrane region" description="Helical" evidence="1">
    <location>
        <begin position="60"/>
        <end position="84"/>
    </location>
</feature>
<proteinExistence type="predicted"/>
<keyword evidence="1" id="KW-0472">Membrane</keyword>
<evidence type="ECO:0000313" key="3">
    <source>
        <dbReference type="Proteomes" id="UP000281028"/>
    </source>
</evidence>
<keyword evidence="3" id="KW-1185">Reference proteome</keyword>
<reference evidence="2" key="1">
    <citation type="submission" date="2020-05" db="EMBL/GenBank/DDBJ databases">
        <title>Chitinophaga laudate sp. nov., isolated from a tropical peat swamp.</title>
        <authorList>
            <person name="Goh C.B.S."/>
            <person name="Lee M.S."/>
            <person name="Parimannan S."/>
            <person name="Pasbakhsh P."/>
            <person name="Yule C.M."/>
            <person name="Rajandas H."/>
            <person name="Loke S."/>
            <person name="Croft L."/>
            <person name="Tan J.B.L."/>
        </authorList>
    </citation>
    <scope>NUCLEOTIDE SEQUENCE</scope>
    <source>
        <strain evidence="2">Mgbs1</strain>
    </source>
</reference>
<keyword evidence="1" id="KW-0812">Transmembrane</keyword>
<gene>
    <name evidence="2" type="ORF">ECE50_004020</name>
</gene>